<evidence type="ECO:0000313" key="1">
    <source>
        <dbReference type="EMBL" id="BBP88575.1"/>
    </source>
</evidence>
<gene>
    <name evidence="1" type="ORF">BsIDN1_21930</name>
</gene>
<organism evidence="1 2">
    <name type="scientific">Bacillus safensis</name>
    <dbReference type="NCBI Taxonomy" id="561879"/>
    <lineage>
        <taxon>Bacteria</taxon>
        <taxon>Bacillati</taxon>
        <taxon>Bacillota</taxon>
        <taxon>Bacilli</taxon>
        <taxon>Bacillales</taxon>
        <taxon>Bacillaceae</taxon>
        <taxon>Bacillus</taxon>
    </lineage>
</organism>
<proteinExistence type="predicted"/>
<sequence length="56" mass="6327">MYADPLAGTPEYAFVPHVTVAQKLSDDEHSDVLGTLKAEKRLTMKKQWIASTFYIN</sequence>
<evidence type="ECO:0000313" key="2">
    <source>
        <dbReference type="Proteomes" id="UP000464658"/>
    </source>
</evidence>
<dbReference type="Proteomes" id="UP000464658">
    <property type="component" value="Chromosome"/>
</dbReference>
<dbReference type="EMBL" id="AP021906">
    <property type="protein sequence ID" value="BBP88575.1"/>
    <property type="molecule type" value="Genomic_DNA"/>
</dbReference>
<dbReference type="AlphaFoldDB" id="A0A5S9M6X4"/>
<protein>
    <submittedName>
        <fullName evidence="1">Uncharacterized protein</fullName>
    </submittedName>
</protein>
<accession>A0A5S9M6X4</accession>
<name>A0A5S9M6X4_BACIA</name>
<reference evidence="1 2" key="1">
    <citation type="submission" date="2019-12" db="EMBL/GenBank/DDBJ databases">
        <title>Full genome sequence of a Bacillus safensis strain isolated from commercially available natto in Indonesia.</title>
        <authorList>
            <person name="Yoshida M."/>
            <person name="Uomi M."/>
            <person name="Waturangi D."/>
            <person name="Ekaputri J.J."/>
            <person name="Setiamarga D.H.E."/>
        </authorList>
    </citation>
    <scope>NUCLEOTIDE SEQUENCE [LARGE SCALE GENOMIC DNA]</scope>
    <source>
        <strain evidence="1 2">IDN1</strain>
    </source>
</reference>